<organism evidence="1 2">
    <name type="scientific">Roseicitreum antarcticum</name>
    <dbReference type="NCBI Taxonomy" id="564137"/>
    <lineage>
        <taxon>Bacteria</taxon>
        <taxon>Pseudomonadati</taxon>
        <taxon>Pseudomonadota</taxon>
        <taxon>Alphaproteobacteria</taxon>
        <taxon>Rhodobacterales</taxon>
        <taxon>Paracoccaceae</taxon>
        <taxon>Roseicitreum</taxon>
    </lineage>
</organism>
<accession>A0A1H3CDV3</accession>
<dbReference type="AlphaFoldDB" id="A0A1H3CDV3"/>
<dbReference type="Proteomes" id="UP000198539">
    <property type="component" value="Unassembled WGS sequence"/>
</dbReference>
<gene>
    <name evidence="1" type="ORF">SAMN04488238_109121</name>
</gene>
<evidence type="ECO:0000313" key="2">
    <source>
        <dbReference type="Proteomes" id="UP000198539"/>
    </source>
</evidence>
<name>A0A1H3CDV3_9RHOB</name>
<dbReference type="EMBL" id="FNOM01000009">
    <property type="protein sequence ID" value="SDX52088.1"/>
    <property type="molecule type" value="Genomic_DNA"/>
</dbReference>
<reference evidence="1 2" key="1">
    <citation type="submission" date="2016-10" db="EMBL/GenBank/DDBJ databases">
        <authorList>
            <person name="de Groot N.N."/>
        </authorList>
    </citation>
    <scope>NUCLEOTIDE SEQUENCE [LARGE SCALE GENOMIC DNA]</scope>
    <source>
        <strain evidence="1 2">CGMCC 1.8894</strain>
    </source>
</reference>
<keyword evidence="2" id="KW-1185">Reference proteome</keyword>
<sequence length="45" mass="4638">MTALAPLRIRGHLIAHRSLIADAPVPSPRALRAASGPVPFGVPSV</sequence>
<protein>
    <submittedName>
        <fullName evidence="1">Uncharacterized protein</fullName>
    </submittedName>
</protein>
<evidence type="ECO:0000313" key="1">
    <source>
        <dbReference type="EMBL" id="SDX52088.1"/>
    </source>
</evidence>
<proteinExistence type="predicted"/>